<dbReference type="InterPro" id="IPR012338">
    <property type="entry name" value="Beta-lactam/transpept-like"/>
</dbReference>
<dbReference type="Proteomes" id="UP000278733">
    <property type="component" value="Chromosome"/>
</dbReference>
<organism evidence="2 3">
    <name type="scientific">Rodentibacter pneumotropicus</name>
    <dbReference type="NCBI Taxonomy" id="758"/>
    <lineage>
        <taxon>Bacteria</taxon>
        <taxon>Pseudomonadati</taxon>
        <taxon>Pseudomonadota</taxon>
        <taxon>Gammaproteobacteria</taxon>
        <taxon>Pasteurellales</taxon>
        <taxon>Pasteurellaceae</taxon>
        <taxon>Rodentibacter</taxon>
    </lineage>
</organism>
<dbReference type="Gene3D" id="3.40.710.10">
    <property type="entry name" value="DD-peptidase/beta-lactamase superfamily"/>
    <property type="match status" value="1"/>
</dbReference>
<sequence>MSSDFTDLLEDKLADFKNKSISNRTFYDTDRKNNESFRKSAIKYALNFIFIGTKNVKKCFAILYLCVPPSLTMAQSYVVYDFTHDKVLESSSPNHVQPIASVTKLMTANVF</sequence>
<feature type="domain" description="Peptidase S11 D-alanyl-D-alanine carboxypeptidase A N-terminal" evidence="1">
    <location>
        <begin position="73"/>
        <end position="110"/>
    </location>
</feature>
<dbReference type="GO" id="GO:0006508">
    <property type="term" value="P:proteolysis"/>
    <property type="evidence" value="ECO:0007669"/>
    <property type="project" value="InterPro"/>
</dbReference>
<dbReference type="SUPFAM" id="SSF56601">
    <property type="entry name" value="beta-lactamase/transpeptidase-like"/>
    <property type="match status" value="1"/>
</dbReference>
<dbReference type="KEGG" id="rpne:NCTC8284_01368"/>
<evidence type="ECO:0000259" key="1">
    <source>
        <dbReference type="Pfam" id="PF00768"/>
    </source>
</evidence>
<dbReference type="GO" id="GO:0009002">
    <property type="term" value="F:serine-type D-Ala-D-Ala carboxypeptidase activity"/>
    <property type="evidence" value="ECO:0007669"/>
    <property type="project" value="InterPro"/>
</dbReference>
<protein>
    <submittedName>
        <fullName evidence="2">D-alanyl-D-alanine endopeptidase</fullName>
    </submittedName>
</protein>
<evidence type="ECO:0000313" key="3">
    <source>
        <dbReference type="Proteomes" id="UP000278733"/>
    </source>
</evidence>
<gene>
    <name evidence="2" type="ORF">NCTC8284_01368</name>
</gene>
<dbReference type="Pfam" id="PF00768">
    <property type="entry name" value="Peptidase_S11"/>
    <property type="match status" value="1"/>
</dbReference>
<dbReference type="AlphaFoldDB" id="A0A448MM71"/>
<proteinExistence type="predicted"/>
<name>A0A448MM71_9PAST</name>
<evidence type="ECO:0000313" key="2">
    <source>
        <dbReference type="EMBL" id="VEH66206.1"/>
    </source>
</evidence>
<dbReference type="InterPro" id="IPR001967">
    <property type="entry name" value="Peptidase_S11_N"/>
</dbReference>
<dbReference type="EMBL" id="LR134405">
    <property type="protein sequence ID" value="VEH66206.1"/>
    <property type="molecule type" value="Genomic_DNA"/>
</dbReference>
<reference evidence="2 3" key="1">
    <citation type="submission" date="2018-12" db="EMBL/GenBank/DDBJ databases">
        <authorList>
            <consortium name="Pathogen Informatics"/>
        </authorList>
    </citation>
    <scope>NUCLEOTIDE SEQUENCE [LARGE SCALE GENOMIC DNA]</scope>
    <source>
        <strain evidence="2 3">NCTC8284</strain>
    </source>
</reference>
<accession>A0A448MM71</accession>